<name>A0A2G5UEP7_9PELO</name>
<dbReference type="PROSITE" id="PS50216">
    <property type="entry name" value="DHHC"/>
    <property type="match status" value="1"/>
</dbReference>
<keyword evidence="2 7" id="KW-0808">Transferase</keyword>
<evidence type="ECO:0000256" key="2">
    <source>
        <dbReference type="ARBA" id="ARBA00022679"/>
    </source>
</evidence>
<evidence type="ECO:0000256" key="4">
    <source>
        <dbReference type="ARBA" id="ARBA00022989"/>
    </source>
</evidence>
<keyword evidence="3 7" id="KW-0812">Transmembrane</keyword>
<sequence>MWLERTKWMLANIGWPIAFTFWYQIMVVLYAANGEISQLALYYFQFLWIIIVCSYFSASFTPPEKCCLVDDGDKKSSLEGFCEQCNYRKPPRWHHCRRCNQCVHRMDHHCPILQLCIHSGNHKYFLLFLLWPLQMAVFTVYNGYYDFWKTIRSAYTGEILSNTEQLKGTGVSNAVMVGFAALYLLKNQLPNLLRNQTLIEESRETTSYDLGSWQENVKSVMGSWRIAWLPISMDSKEVKNERKRK</sequence>
<dbReference type="STRING" id="1611254.A0A2G5UEP7"/>
<keyword evidence="10" id="KW-1185">Reference proteome</keyword>
<comment type="domain">
    <text evidence="7">The DHHC domain is required for palmitoyltransferase activity.</text>
</comment>
<keyword evidence="5 7" id="KW-0472">Membrane</keyword>
<proteinExistence type="inferred from homology"/>
<evidence type="ECO:0000313" key="10">
    <source>
        <dbReference type="Proteomes" id="UP000230233"/>
    </source>
</evidence>
<organism evidence="9 10">
    <name type="scientific">Caenorhabditis nigoni</name>
    <dbReference type="NCBI Taxonomy" id="1611254"/>
    <lineage>
        <taxon>Eukaryota</taxon>
        <taxon>Metazoa</taxon>
        <taxon>Ecdysozoa</taxon>
        <taxon>Nematoda</taxon>
        <taxon>Chromadorea</taxon>
        <taxon>Rhabditida</taxon>
        <taxon>Rhabditina</taxon>
        <taxon>Rhabditomorpha</taxon>
        <taxon>Rhabditoidea</taxon>
        <taxon>Rhabditidae</taxon>
        <taxon>Peloderinae</taxon>
        <taxon>Caenorhabditis</taxon>
    </lineage>
</organism>
<feature type="transmembrane region" description="Helical" evidence="7">
    <location>
        <begin position="12"/>
        <end position="33"/>
    </location>
</feature>
<feature type="domain" description="Palmitoyltransferase DHHC" evidence="8">
    <location>
        <begin position="79"/>
        <end position="202"/>
    </location>
</feature>
<dbReference type="InterPro" id="IPR001594">
    <property type="entry name" value="Palmitoyltrfase_DHHC"/>
</dbReference>
<keyword evidence="6 7" id="KW-0012">Acyltransferase</keyword>
<evidence type="ECO:0000256" key="7">
    <source>
        <dbReference type="RuleBase" id="RU079119"/>
    </source>
</evidence>
<comment type="catalytic activity">
    <reaction evidence="7">
        <text>L-cysteinyl-[protein] + hexadecanoyl-CoA = S-hexadecanoyl-L-cysteinyl-[protein] + CoA</text>
        <dbReference type="Rhea" id="RHEA:36683"/>
        <dbReference type="Rhea" id="RHEA-COMP:10131"/>
        <dbReference type="Rhea" id="RHEA-COMP:11032"/>
        <dbReference type="ChEBI" id="CHEBI:29950"/>
        <dbReference type="ChEBI" id="CHEBI:57287"/>
        <dbReference type="ChEBI" id="CHEBI:57379"/>
        <dbReference type="ChEBI" id="CHEBI:74151"/>
        <dbReference type="EC" id="2.3.1.225"/>
    </reaction>
</comment>
<evidence type="ECO:0000313" key="9">
    <source>
        <dbReference type="EMBL" id="PIC37969.1"/>
    </source>
</evidence>
<accession>A0A2G5UEP7</accession>
<dbReference type="Pfam" id="PF01529">
    <property type="entry name" value="DHHC"/>
    <property type="match status" value="1"/>
</dbReference>
<gene>
    <name evidence="9" type="primary">Cni-dhhc-5</name>
    <name evidence="9" type="synonym">Cnig_chr_III.g10128</name>
    <name evidence="9" type="ORF">B9Z55_010128</name>
</gene>
<protein>
    <recommendedName>
        <fullName evidence="7">Palmitoyltransferase</fullName>
        <ecNumber evidence="7">2.3.1.225</ecNumber>
    </recommendedName>
</protein>
<dbReference type="InterPro" id="IPR039859">
    <property type="entry name" value="PFA4/ZDH16/20/ERF2-like"/>
</dbReference>
<keyword evidence="4 7" id="KW-1133">Transmembrane helix</keyword>
<dbReference type="OrthoDB" id="4096362at2759"/>
<dbReference type="EMBL" id="PDUG01000003">
    <property type="protein sequence ID" value="PIC37969.1"/>
    <property type="molecule type" value="Genomic_DNA"/>
</dbReference>
<dbReference type="PANTHER" id="PTHR12246">
    <property type="entry name" value="PALMITOYLTRANSFERASE ZDHHC16"/>
    <property type="match status" value="1"/>
</dbReference>
<dbReference type="Proteomes" id="UP000230233">
    <property type="component" value="Chromosome III"/>
</dbReference>
<reference evidence="10" key="1">
    <citation type="submission" date="2017-10" db="EMBL/GenBank/DDBJ databases">
        <title>Rapid genome shrinkage in a self-fertile nematode reveals novel sperm competition proteins.</title>
        <authorList>
            <person name="Yin D."/>
            <person name="Schwarz E.M."/>
            <person name="Thomas C.G."/>
            <person name="Felde R.L."/>
            <person name="Korf I.F."/>
            <person name="Cutter A.D."/>
            <person name="Schartner C.M."/>
            <person name="Ralston E.J."/>
            <person name="Meyer B.J."/>
            <person name="Haag E.S."/>
        </authorList>
    </citation>
    <scope>NUCLEOTIDE SEQUENCE [LARGE SCALE GENOMIC DNA]</scope>
    <source>
        <strain evidence="10">JU1422</strain>
    </source>
</reference>
<comment type="subcellular location">
    <subcellularLocation>
        <location evidence="1">Membrane</location>
        <topology evidence="1">Multi-pass membrane protein</topology>
    </subcellularLocation>
</comment>
<feature type="transmembrane region" description="Helical" evidence="7">
    <location>
        <begin position="124"/>
        <end position="145"/>
    </location>
</feature>
<evidence type="ECO:0000256" key="1">
    <source>
        <dbReference type="ARBA" id="ARBA00004141"/>
    </source>
</evidence>
<dbReference type="EC" id="2.3.1.225" evidence="7"/>
<evidence type="ECO:0000256" key="3">
    <source>
        <dbReference type="ARBA" id="ARBA00022692"/>
    </source>
</evidence>
<evidence type="ECO:0000256" key="5">
    <source>
        <dbReference type="ARBA" id="ARBA00023136"/>
    </source>
</evidence>
<evidence type="ECO:0000259" key="8">
    <source>
        <dbReference type="Pfam" id="PF01529"/>
    </source>
</evidence>
<feature type="transmembrane region" description="Helical" evidence="7">
    <location>
        <begin position="39"/>
        <end position="58"/>
    </location>
</feature>
<dbReference type="GO" id="GO:0016020">
    <property type="term" value="C:membrane"/>
    <property type="evidence" value="ECO:0007669"/>
    <property type="project" value="UniProtKB-SubCell"/>
</dbReference>
<dbReference type="GO" id="GO:0019706">
    <property type="term" value="F:protein-cysteine S-palmitoyltransferase activity"/>
    <property type="evidence" value="ECO:0007669"/>
    <property type="project" value="UniProtKB-EC"/>
</dbReference>
<comment type="caution">
    <text evidence="9">The sequence shown here is derived from an EMBL/GenBank/DDBJ whole genome shotgun (WGS) entry which is preliminary data.</text>
</comment>
<evidence type="ECO:0000256" key="6">
    <source>
        <dbReference type="ARBA" id="ARBA00023315"/>
    </source>
</evidence>
<comment type="similarity">
    <text evidence="7">Belongs to the DHHC palmitoyltransferase family.</text>
</comment>
<dbReference type="AlphaFoldDB" id="A0A2G5UEP7"/>